<dbReference type="Proteomes" id="UP000309676">
    <property type="component" value="Unassembled WGS sequence"/>
</dbReference>
<evidence type="ECO:0000256" key="1">
    <source>
        <dbReference type="SAM" id="Phobius"/>
    </source>
</evidence>
<proteinExistence type="predicted"/>
<keyword evidence="1" id="KW-0472">Membrane</keyword>
<dbReference type="EMBL" id="VCIW01000014">
    <property type="protein sequence ID" value="TLS50537.1"/>
    <property type="molecule type" value="Genomic_DNA"/>
</dbReference>
<dbReference type="AlphaFoldDB" id="A0A5R9G2F1"/>
<dbReference type="RefSeq" id="WP_138195904.1">
    <property type="nucleotide sequence ID" value="NZ_VCIW01000014.1"/>
</dbReference>
<reference evidence="2 3" key="1">
    <citation type="submission" date="2019-05" db="EMBL/GenBank/DDBJ databases">
        <authorList>
            <person name="Narsing Rao M.P."/>
            <person name="Li W.J."/>
        </authorList>
    </citation>
    <scope>NUCLEOTIDE SEQUENCE [LARGE SCALE GENOMIC DNA]</scope>
    <source>
        <strain evidence="2 3">SYSU_K30003</strain>
    </source>
</reference>
<feature type="transmembrane region" description="Helical" evidence="1">
    <location>
        <begin position="46"/>
        <end position="68"/>
    </location>
</feature>
<protein>
    <submittedName>
        <fullName evidence="2">DUF1146 domain-containing protein</fullName>
    </submittedName>
</protein>
<gene>
    <name evidence="2" type="ORF">FE782_19430</name>
</gene>
<feature type="transmembrane region" description="Helical" evidence="1">
    <location>
        <begin position="6"/>
        <end position="26"/>
    </location>
</feature>
<keyword evidence="1" id="KW-1133">Transmembrane helix</keyword>
<dbReference type="NCBIfam" id="TIGR02327">
    <property type="entry name" value="int_mem_ywzB"/>
    <property type="match status" value="1"/>
</dbReference>
<accession>A0A5R9G2F1</accession>
<organism evidence="2 3">
    <name type="scientific">Paenibacillus antri</name>
    <dbReference type="NCBI Taxonomy" id="2582848"/>
    <lineage>
        <taxon>Bacteria</taxon>
        <taxon>Bacillati</taxon>
        <taxon>Bacillota</taxon>
        <taxon>Bacilli</taxon>
        <taxon>Bacillales</taxon>
        <taxon>Paenibacillaceae</taxon>
        <taxon>Paenibacillus</taxon>
    </lineage>
</organism>
<dbReference type="Pfam" id="PF06612">
    <property type="entry name" value="DUF1146"/>
    <property type="match status" value="1"/>
</dbReference>
<dbReference type="InterPro" id="IPR009526">
    <property type="entry name" value="DUF1146"/>
</dbReference>
<evidence type="ECO:0000313" key="3">
    <source>
        <dbReference type="Proteomes" id="UP000309676"/>
    </source>
</evidence>
<comment type="caution">
    <text evidence="2">The sequence shown here is derived from an EMBL/GenBank/DDBJ whole genome shotgun (WGS) entry which is preliminary data.</text>
</comment>
<keyword evidence="3" id="KW-1185">Reference proteome</keyword>
<sequence length="71" mass="7859">MDSILSLVMLRMIVLLVCVAVAWWALSGLKFERFVSAPGSRQAKLLHLLLAIVLGHQCSAFVFSYIGWSPP</sequence>
<name>A0A5R9G2F1_9BACL</name>
<keyword evidence="1" id="KW-0812">Transmembrane</keyword>
<evidence type="ECO:0000313" key="2">
    <source>
        <dbReference type="EMBL" id="TLS50537.1"/>
    </source>
</evidence>